<dbReference type="Proteomes" id="UP000067689">
    <property type="component" value="Chromosome"/>
</dbReference>
<dbReference type="OrthoDB" id="9802683at2"/>
<dbReference type="GO" id="GO:0046872">
    <property type="term" value="F:metal ion binding"/>
    <property type="evidence" value="ECO:0007669"/>
    <property type="project" value="UniProtKB-KW"/>
</dbReference>
<evidence type="ECO:0000313" key="10">
    <source>
        <dbReference type="Proteomes" id="UP000067689"/>
    </source>
</evidence>
<dbReference type="GO" id="GO:0005975">
    <property type="term" value="P:carbohydrate metabolic process"/>
    <property type="evidence" value="ECO:0007669"/>
    <property type="project" value="UniProtKB-ARBA"/>
</dbReference>
<comment type="subcellular location">
    <subcellularLocation>
        <location evidence="1">Secreted</location>
        <location evidence="1">Extracellular space</location>
        <location evidence="1">Extracellular matrix</location>
    </subcellularLocation>
</comment>
<evidence type="ECO:0000313" key="9">
    <source>
        <dbReference type="EMBL" id="ALX05608.1"/>
    </source>
</evidence>
<sequence>MRRPRTCSALLTCTLVVASLVAAPSVASAAQGVPDGSSAASAAASCWEVKQVAPSSPDGLYWLLTPQLRTPTQFYCDMTTDGGGWVLVGRGRDGWTWDGDAQGTTAQVASPINGQAAFSPRKLSAATIDALLGGHRVDQLTDGVRLRRAKDAGGTAWQEVRWRLRSMGSWSWAFGAGHPLTGSSFDGVQFSGQTTRDAGTTSTAAAERLRRVWTFESADNGWVRGFGYGSAVTGSTSSSSALYATRSGYATPFTQVFVRPRLRQADLSFAAVPDSGTAAVTALPVARSRSLPQSWGVTGTGAGGTGELATEVQAFAQVGDVMYVGGNFTTVRNQDGSRKVAQAYLAAFRASTGEWISSFRPKLDGQVRALKALPDGRLALGGDFTRVDGQRRSSLAVLTAKRTLDRTWTTGVERRGGDRRASVRTLDVAGGRLYLGGRFSHVVRGTGAAALPYAARVVLPSGRGDSQWQPHLNGTVADLDVSTDSQRVYLAGYMTRKGGATVRNAVAVTTSAARLVSPAWSPTFSTKRSATYQQAVQQVGSLVWLGGSQHSMFAYDARTLALRSPSITKAGGDLQAIGSDGRVVYGGCHCGDWVFEGTSSWDSWSTGQNPVPWRQAGKISLLGAWDAASGAFVSTFAPRWKSRGGYGVWAVEVAKDGTLWAGGSIQTSIREGGSNQFSGGFARFAARPSRAPAAPTAPAVSLQGSTATVSWSASAGDGVRYEVLRGDRVVAVSWATSVRVPDSGPDDRFFVRASDGQGNWSASTRVVRAIGS</sequence>
<evidence type="ECO:0000256" key="7">
    <source>
        <dbReference type="SAM" id="SignalP"/>
    </source>
</evidence>
<feature type="signal peptide" evidence="7">
    <location>
        <begin position="1"/>
        <end position="29"/>
    </location>
</feature>
<evidence type="ECO:0000256" key="2">
    <source>
        <dbReference type="ARBA" id="ARBA00022530"/>
    </source>
</evidence>
<proteinExistence type="predicted"/>
<dbReference type="RefSeq" id="WP_067859639.1">
    <property type="nucleotide sequence ID" value="NZ_CP011502.1"/>
</dbReference>
<keyword evidence="4" id="KW-0430">Lectin</keyword>
<dbReference type="InterPro" id="IPR014716">
    <property type="entry name" value="Fibrinogen_a/b/g_C_1"/>
</dbReference>
<dbReference type="InterPro" id="IPR011047">
    <property type="entry name" value="Quinoprotein_ADH-like_sf"/>
</dbReference>
<dbReference type="AlphaFoldDB" id="A0A0U3T4Q7"/>
<dbReference type="EMBL" id="CP011502">
    <property type="protein sequence ID" value="ALX05608.1"/>
    <property type="molecule type" value="Genomic_DNA"/>
</dbReference>
<keyword evidence="10" id="KW-1185">Reference proteome</keyword>
<accession>A0A0U3T4Q7</accession>
<keyword evidence="2" id="KW-0272">Extracellular matrix</keyword>
<evidence type="ECO:0000259" key="8">
    <source>
        <dbReference type="PROSITE" id="PS51406"/>
    </source>
</evidence>
<keyword evidence="3" id="KW-0479">Metal-binding</keyword>
<organism evidence="9 10">
    <name type="scientific">Aeromicrobium erythreum</name>
    <dbReference type="NCBI Taxonomy" id="2041"/>
    <lineage>
        <taxon>Bacteria</taxon>
        <taxon>Bacillati</taxon>
        <taxon>Actinomycetota</taxon>
        <taxon>Actinomycetes</taxon>
        <taxon>Propionibacteriales</taxon>
        <taxon>Nocardioidaceae</taxon>
        <taxon>Aeromicrobium</taxon>
    </lineage>
</organism>
<dbReference type="STRING" id="2041.AERYTH_13340"/>
<evidence type="ECO:0000256" key="1">
    <source>
        <dbReference type="ARBA" id="ARBA00004498"/>
    </source>
</evidence>
<evidence type="ECO:0000256" key="6">
    <source>
        <dbReference type="ARBA" id="ARBA00023157"/>
    </source>
</evidence>
<protein>
    <recommendedName>
        <fullName evidence="8">Fibrinogen C-terminal domain-containing protein</fullName>
    </recommendedName>
</protein>
<feature type="chain" id="PRO_5006845452" description="Fibrinogen C-terminal domain-containing protein" evidence="7">
    <location>
        <begin position="30"/>
        <end position="772"/>
    </location>
</feature>
<gene>
    <name evidence="9" type="ORF">AERYTH_13340</name>
</gene>
<dbReference type="InterPro" id="IPR013783">
    <property type="entry name" value="Ig-like_fold"/>
</dbReference>
<reference evidence="9 10" key="1">
    <citation type="journal article" date="1991" name="Int. J. Syst. Bacteriol.">
        <title>Description of the erythromycin-producing bacterium Arthrobacter sp. strain NRRL B-3381 as Aeromicrobium erythreum gen. nov., sp. nov.</title>
        <authorList>
            <person name="Miller E.S."/>
            <person name="Woese C.R."/>
            <person name="Brenner S."/>
        </authorList>
    </citation>
    <scope>NUCLEOTIDE SEQUENCE [LARGE SCALE GENOMIC DNA]</scope>
    <source>
        <strain evidence="9 10">AR18</strain>
    </source>
</reference>
<evidence type="ECO:0000256" key="3">
    <source>
        <dbReference type="ARBA" id="ARBA00022723"/>
    </source>
</evidence>
<dbReference type="PROSITE" id="PS51406">
    <property type="entry name" value="FIBRINOGEN_C_2"/>
    <property type="match status" value="1"/>
</dbReference>
<keyword evidence="6" id="KW-1015">Disulfide bond</keyword>
<dbReference type="Gene3D" id="3.90.215.10">
    <property type="entry name" value="Gamma Fibrinogen, chain A, domain 1"/>
    <property type="match status" value="1"/>
</dbReference>
<dbReference type="PATRIC" id="fig|2041.4.peg.2783"/>
<keyword evidence="5" id="KW-0106">Calcium</keyword>
<evidence type="ECO:0000256" key="4">
    <source>
        <dbReference type="ARBA" id="ARBA00022734"/>
    </source>
</evidence>
<dbReference type="SUPFAM" id="SSF56496">
    <property type="entry name" value="Fibrinogen C-terminal domain-like"/>
    <property type="match status" value="1"/>
</dbReference>
<dbReference type="PANTHER" id="PTHR16146:SF46">
    <property type="entry name" value="INTELECTIN-1A-RELATED"/>
    <property type="match status" value="1"/>
</dbReference>
<dbReference type="GO" id="GO:0005615">
    <property type="term" value="C:extracellular space"/>
    <property type="evidence" value="ECO:0007669"/>
    <property type="project" value="TreeGrafter"/>
</dbReference>
<dbReference type="InterPro" id="IPR002181">
    <property type="entry name" value="Fibrinogen_a/b/g_C_dom"/>
</dbReference>
<dbReference type="KEGG" id="aer:AERYTH_13340"/>
<dbReference type="NCBIfam" id="NF040941">
    <property type="entry name" value="GGGWT_bact"/>
    <property type="match status" value="1"/>
</dbReference>
<name>A0A0U3T4Q7_9ACTN</name>
<keyword evidence="2" id="KW-0964">Secreted</keyword>
<dbReference type="InterPro" id="IPR036056">
    <property type="entry name" value="Fibrinogen-like_C"/>
</dbReference>
<keyword evidence="7" id="KW-0732">Signal</keyword>
<dbReference type="Gene3D" id="2.60.40.10">
    <property type="entry name" value="Immunoglobulins"/>
    <property type="match status" value="1"/>
</dbReference>
<dbReference type="SUPFAM" id="SSF50998">
    <property type="entry name" value="Quinoprotein alcohol dehydrogenase-like"/>
    <property type="match status" value="1"/>
</dbReference>
<dbReference type="GO" id="GO:0070492">
    <property type="term" value="F:oligosaccharide binding"/>
    <property type="evidence" value="ECO:0007669"/>
    <property type="project" value="TreeGrafter"/>
</dbReference>
<evidence type="ECO:0000256" key="5">
    <source>
        <dbReference type="ARBA" id="ARBA00022837"/>
    </source>
</evidence>
<feature type="domain" description="Fibrinogen C-terminal" evidence="8">
    <location>
        <begin position="37"/>
        <end position="94"/>
    </location>
</feature>
<dbReference type="PANTHER" id="PTHR16146">
    <property type="entry name" value="INTELECTIN"/>
    <property type="match status" value="1"/>
</dbReference>